<dbReference type="Pfam" id="PF13289">
    <property type="entry name" value="SIR2_2"/>
    <property type="match status" value="1"/>
</dbReference>
<reference evidence="1 2" key="1">
    <citation type="submission" date="2019-03" db="EMBL/GenBank/DDBJ databases">
        <title>Genomic Encyclopedia of Type Strains, Phase IV (KMG-IV): sequencing the most valuable type-strain genomes for metagenomic binning, comparative biology and taxonomic classification.</title>
        <authorList>
            <person name="Goeker M."/>
        </authorList>
    </citation>
    <scope>NUCLEOTIDE SEQUENCE [LARGE SCALE GENOMIC DNA]</scope>
    <source>
        <strain evidence="1 2">DSM 13587</strain>
    </source>
</reference>
<dbReference type="InterPro" id="IPR029035">
    <property type="entry name" value="DHS-like_NAD/FAD-binding_dom"/>
</dbReference>
<evidence type="ECO:0000313" key="1">
    <source>
        <dbReference type="EMBL" id="TCT23760.1"/>
    </source>
</evidence>
<protein>
    <submittedName>
        <fullName evidence="1">SIR2-like protein</fullName>
    </submittedName>
</protein>
<comment type="caution">
    <text evidence="1">The sequence shown here is derived from an EMBL/GenBank/DDBJ whole genome shotgun (WGS) entry which is preliminary data.</text>
</comment>
<dbReference type="AlphaFoldDB" id="A0A4R3N3P2"/>
<name>A0A4R3N3P2_9GAMM</name>
<gene>
    <name evidence="1" type="ORF">EDC35_10173</name>
</gene>
<evidence type="ECO:0000313" key="2">
    <source>
        <dbReference type="Proteomes" id="UP000295717"/>
    </source>
</evidence>
<dbReference type="Gene3D" id="3.40.50.1220">
    <property type="entry name" value="TPP-binding domain"/>
    <property type="match status" value="1"/>
</dbReference>
<proteinExistence type="predicted"/>
<dbReference type="EMBL" id="SMAO01000001">
    <property type="protein sequence ID" value="TCT23760.1"/>
    <property type="molecule type" value="Genomic_DNA"/>
</dbReference>
<dbReference type="Proteomes" id="UP000295717">
    <property type="component" value="Unassembled WGS sequence"/>
</dbReference>
<sequence>MLPILSTGVDLPNDVHQALEEERLVFFCGAGISVYTKLPNFRQLTIDVFRRCNVPLAESAERRADFCETFARLPDKPWEVAFWQDKFDRALGLLEVQTSPGAMRRYLSERLLECPPETEKDCGLHQDLLELSALKGVGHRLVTTNFDNRFHLASKAAKASGRHRASFEPSQTWEAPRIATPRAESWRSLTFLHGRILGQATEPGGLNDLVITSADFGRAYLQDGWAARFVVELFREFTVLFIGYSINDPVMTYLVDAIAMDHASGRPFRQPYALVGIEAGANRKATASEWRSKRVEPILYDSANDHDDLRKTIAKWAELHRGGFDSRFGQALEILSKPYEPKSGEDQNVTALVWALTAPDGSVAKAIANSDLQSAPESRTNISWLRALLAWSDNRSNTPVHSTRSADPLRPPHNPFGSFCVDGYWIGDPLSPPARRNDSGSHIRLTHLFERAARGFEEHPISWHLARWIAAHLYDRELALIVAERNGKISDTLRDEIVRQIEHARDQLPEDLVRFWRIVVFAHDQRGNRLHETQPVMHRHLTAEGGLDAESRARFLDRFEPIPSIREPARQAEEARDADAEGQEAGVNPVALPVIQLADYSDNYQLAEAIEWMQQSEQQSALADLAADLGECLAKTLRIADWIGDIGPLLGHRPSLASLFNADREEFGRRKWVDLVYLCRDAMAVLVAQNPTAGERLLSRWVEYARQPWGILFGRLVLHACTSDGCSPELGLRFLLGNREVLLWETQVEPELNPLLESLGRRLPRDQLEELVEVIRKGPSRQGSGD</sequence>
<dbReference type="RefSeq" id="WP_132974867.1">
    <property type="nucleotide sequence ID" value="NZ_SMAO01000001.1"/>
</dbReference>
<dbReference type="SUPFAM" id="SSF52467">
    <property type="entry name" value="DHS-like NAD/FAD-binding domain"/>
    <property type="match status" value="1"/>
</dbReference>
<keyword evidence="2" id="KW-1185">Reference proteome</keyword>
<organism evidence="1 2">
    <name type="scientific">Thiobaca trueperi</name>
    <dbReference type="NCBI Taxonomy" id="127458"/>
    <lineage>
        <taxon>Bacteria</taxon>
        <taxon>Pseudomonadati</taxon>
        <taxon>Pseudomonadota</taxon>
        <taxon>Gammaproteobacteria</taxon>
        <taxon>Chromatiales</taxon>
        <taxon>Chromatiaceae</taxon>
        <taxon>Thiobaca</taxon>
    </lineage>
</organism>
<dbReference type="OrthoDB" id="2077946at2"/>
<accession>A0A4R3N3P2</accession>